<feature type="compositionally biased region" description="Low complexity" evidence="1">
    <location>
        <begin position="151"/>
        <end position="162"/>
    </location>
</feature>
<sequence length="469" mass="50525">MAVSLLLRGGRIRALKAVLLEARVFPGELVSVVRLSTESEKSAKEKELHPKTQSVLKDVGAEERGKLLTAHTAAALSKNSPPPSSYPSVENTGGAVAGPHPGGSLLPTDEGLPKHLSRKTLVAFPQKVMPPPQARGSDSKAQGHVQKVTNDSSSSSSSSSSDSDSDGEEHDSDRAPPRVASKGKAGSSKPEASRPLTTGAPKITVSAKEKAKVQKPPTDVTYPEKTLQPKKKWTKPVEDSKEARSKPVTSRPQSSEMLEQNVKEEHQRGKPRPDKTGKESAKPCEAEVILPSHGKVRVPTQPTSGPVPTTQIQEASAEHPPAVAPRKGARYPEPKVPEPGWKTSSPLVRKESAEKQVPEGGSQVQEVLEDQKPVSYSKTLPVQEKDTVEESAGPHLEGRFQVAVEAPPTDAVLPQEAPADTQEPEPTDTTTYKNLQHHDYNTYTFLDLNLDLSKFRLPQPSSGRESPRH</sequence>
<dbReference type="CORUM" id="Q91WP8"/>
<evidence type="ECO:0000313" key="3">
    <source>
        <dbReference type="MGI" id="MGI:1890894"/>
    </source>
</evidence>
<dbReference type="AGR" id="MGI:1890894"/>
<evidence type="ECO:0000313" key="2">
    <source>
        <dbReference type="EMBL" id="AAH13640.1"/>
    </source>
</evidence>
<dbReference type="GO" id="GO:0005739">
    <property type="term" value="C:mitochondrion"/>
    <property type="evidence" value="ECO:0007669"/>
    <property type="project" value="InterPro"/>
</dbReference>
<gene>
    <name evidence="2 3" type="primary">Ndufv3</name>
</gene>
<reference evidence="2" key="1">
    <citation type="journal article" date="2004" name="Genome Res.">
        <title>The status, quality, and expansion of the NIH full-length cDNA project: the Mammalian Gene Collection (MGC).</title>
        <authorList>
            <consortium name="The MGC Project Team"/>
            <person name="Gerhard D.S."/>
            <person name="Wagner L."/>
            <person name="Feingold E.A."/>
            <person name="Shenmen C.M."/>
            <person name="Grouse L.H."/>
            <person name="Schuler G."/>
            <person name="Klein S.L."/>
            <person name="Old S."/>
            <person name="Rasooly R."/>
            <person name="Good P."/>
            <person name="Guyer M."/>
            <person name="Peck A.M."/>
            <person name="Derge J.G."/>
            <person name="Lipman D."/>
            <person name="Collins F.S."/>
            <person name="Jang W."/>
            <person name="Sherry S."/>
            <person name="Feolo M."/>
            <person name="Misquitta L."/>
            <person name="Lee E."/>
            <person name="Rotmistrovsky K."/>
            <person name="Greenhut S.F."/>
            <person name="Schaefer C.F."/>
            <person name="Buetow K."/>
            <person name="Bonner T.I."/>
            <person name="Haussler D."/>
            <person name="Kent J."/>
            <person name="Kiekhaus M."/>
            <person name="Furey T."/>
            <person name="Brent M."/>
            <person name="Prange C."/>
            <person name="Schreiber K."/>
            <person name="Shapiro N."/>
            <person name="Bhat N.K."/>
            <person name="Hopkins R.F."/>
            <person name="Hsie F."/>
            <person name="Driscoll T."/>
            <person name="Soares M.B."/>
            <person name="Casavant T.L."/>
            <person name="Scheetz T.E."/>
            <person name="Brown-stein M.J."/>
            <person name="Usdin T.B."/>
            <person name="Toshiyuki S."/>
            <person name="Carninci P."/>
            <person name="Piao Y."/>
            <person name="Dudekula D.B."/>
            <person name="Ko M.S."/>
            <person name="Kawakami K."/>
            <person name="Suzuki Y."/>
            <person name="Sugano S."/>
            <person name="Gruber C.E."/>
            <person name="Smith M.R."/>
            <person name="Simmons B."/>
            <person name="Moore T."/>
            <person name="Waterman R."/>
            <person name="Johnson S.L."/>
            <person name="Ruan Y."/>
            <person name="Wei C.L."/>
            <person name="Mathavan S."/>
            <person name="Gunaratne P.H."/>
            <person name="Wu J."/>
            <person name="Garcia A.M."/>
            <person name="Hulyk S.W."/>
            <person name="Fuh E."/>
            <person name="Yuan Y."/>
            <person name="Sneed A."/>
            <person name="Kowis C."/>
            <person name="Hodgson A."/>
            <person name="Muzny D.M."/>
            <person name="McPherson J."/>
            <person name="Gibbs R.A."/>
            <person name="Fahey J."/>
            <person name="Helton E."/>
            <person name="Ketteman M."/>
            <person name="Madan A."/>
            <person name="Rodrigues S."/>
            <person name="Sanchez A."/>
            <person name="Whiting M."/>
            <person name="Madari A."/>
            <person name="Young A.C."/>
            <person name="Wetherby K.D."/>
            <person name="Granite S.J."/>
            <person name="Kwong P.N."/>
            <person name="Brinkley C.P."/>
            <person name="Pearson R.L."/>
            <person name="Bouffard G.G."/>
            <person name="Blakesly R.W."/>
            <person name="Green E.D."/>
            <person name="Dickson M.C."/>
            <person name="Rodriguez A.C."/>
            <person name="Grimwood J."/>
            <person name="Schmutz J."/>
            <person name="Myers R.M."/>
            <person name="Butterfield Y.S."/>
            <person name="Griffith M."/>
            <person name="Griffith O.L."/>
            <person name="Krzywinski M.I."/>
            <person name="Liao N."/>
            <person name="Morin R."/>
            <person name="Morrin R."/>
            <person name="Palmquist D."/>
            <person name="Petrescu A.S."/>
            <person name="Skalska U."/>
            <person name="Smailus D.E."/>
            <person name="Stott J.M."/>
            <person name="Schnerch A."/>
            <person name="Schein J.E."/>
            <person name="Jones S.J."/>
            <person name="Holt R.A."/>
            <person name="Baross A."/>
            <person name="Marra M.A."/>
            <person name="Clifton S."/>
            <person name="Makowski K.A."/>
            <person name="Bosak S."/>
            <person name="Malek J."/>
        </authorList>
    </citation>
    <scope>NUCLEOTIDE SEQUENCE [LARGE SCALE MRNA]</scope>
    <source>
        <strain evidence="2">FVB/N</strain>
        <tissue evidence="2">Salivary gland</tissue>
    </source>
</reference>
<dbReference type="SMR" id="Q91WP8"/>
<dbReference type="GO" id="GO:0045271">
    <property type="term" value="C:respiratory chain complex I"/>
    <property type="evidence" value="ECO:0007669"/>
    <property type="project" value="InterPro"/>
</dbReference>
<protein>
    <submittedName>
        <fullName evidence="2">NADH dehydrogenase (Ubiquinone) flavoprotein 3</fullName>
    </submittedName>
</protein>
<organism evidence="2">
    <name type="scientific">Mus musculus</name>
    <name type="common">Mouse</name>
    <dbReference type="NCBI Taxonomy" id="10090"/>
    <lineage>
        <taxon>Eukaryota</taxon>
        <taxon>Metazoa</taxon>
        <taxon>Chordata</taxon>
        <taxon>Craniata</taxon>
        <taxon>Vertebrata</taxon>
        <taxon>Euteleostomi</taxon>
        <taxon>Mammalia</taxon>
        <taxon>Eutheria</taxon>
        <taxon>Euarchontoglires</taxon>
        <taxon>Glires</taxon>
        <taxon>Rodentia</taxon>
        <taxon>Myomorpha</taxon>
        <taxon>Muroidea</taxon>
        <taxon>Muridae</taxon>
        <taxon>Murinae</taxon>
        <taxon>Mus</taxon>
        <taxon>Mus</taxon>
    </lineage>
</organism>
<feature type="compositionally biased region" description="Polar residues" evidence="1">
    <location>
        <begin position="247"/>
        <end position="258"/>
    </location>
</feature>
<feature type="region of interest" description="Disordered" evidence="1">
    <location>
        <begin position="124"/>
        <end position="437"/>
    </location>
</feature>
<dbReference type="AlphaFoldDB" id="Q91WP8"/>
<evidence type="ECO:0000256" key="1">
    <source>
        <dbReference type="SAM" id="MobiDB-lite"/>
    </source>
</evidence>
<dbReference type="EMBL" id="BC013640">
    <property type="protein sequence ID" value="AAH13640.1"/>
    <property type="molecule type" value="mRNA"/>
</dbReference>
<feature type="compositionally biased region" description="Basic and acidic residues" evidence="1">
    <location>
        <begin position="235"/>
        <end position="245"/>
    </location>
</feature>
<feature type="compositionally biased region" description="Basic and acidic residues" evidence="1">
    <location>
        <begin position="348"/>
        <end position="357"/>
    </location>
</feature>
<accession>Q91WP8</accession>
<feature type="compositionally biased region" description="Polar residues" evidence="1">
    <location>
        <begin position="300"/>
        <end position="314"/>
    </location>
</feature>
<dbReference type="Pfam" id="PF15880">
    <property type="entry name" value="NDUFV3"/>
    <property type="match status" value="1"/>
</dbReference>
<dbReference type="PANTHER" id="PTHR17117:SF3">
    <property type="entry name" value="NADH DEHYDROGENASE [UBIQUINONE] FLAVOPROTEIN 3, MITOCHONDRIAL"/>
    <property type="match status" value="1"/>
</dbReference>
<feature type="compositionally biased region" description="Basic and acidic residues" evidence="1">
    <location>
        <begin position="261"/>
        <end position="285"/>
    </location>
</feature>
<proteinExistence type="evidence at transcript level"/>
<feature type="region of interest" description="Disordered" evidence="1">
    <location>
        <begin position="70"/>
        <end position="112"/>
    </location>
</feature>
<keyword evidence="2" id="KW-0830">Ubiquinone</keyword>
<dbReference type="PeptideAtlas" id="Q91WP8"/>
<dbReference type="InterPro" id="IPR026193">
    <property type="entry name" value="NDUFV3"/>
</dbReference>
<dbReference type="PANTHER" id="PTHR17117">
    <property type="entry name" value="NADH-UBIQUINONE OXIDOREDUCTASE"/>
    <property type="match status" value="1"/>
</dbReference>
<name>Q91WP8_MOUSE</name>
<dbReference type="MGI" id="MGI:1890894">
    <property type="gene designation" value="Ndufv3"/>
</dbReference>